<dbReference type="PANTHER" id="PTHR43689">
    <property type="entry name" value="HYDROLASE"/>
    <property type="match status" value="1"/>
</dbReference>
<protein>
    <submittedName>
        <fullName evidence="2">Alpha/beta hydrolase</fullName>
    </submittedName>
</protein>
<dbReference type="Proteomes" id="UP001629953">
    <property type="component" value="Unassembled WGS sequence"/>
</dbReference>
<dbReference type="Pfam" id="PF12697">
    <property type="entry name" value="Abhydrolase_6"/>
    <property type="match status" value="1"/>
</dbReference>
<evidence type="ECO:0000313" key="3">
    <source>
        <dbReference type="Proteomes" id="UP001629953"/>
    </source>
</evidence>
<feature type="domain" description="AB hydrolase-1" evidence="1">
    <location>
        <begin position="13"/>
        <end position="233"/>
    </location>
</feature>
<proteinExistence type="predicted"/>
<dbReference type="GO" id="GO:0016787">
    <property type="term" value="F:hydrolase activity"/>
    <property type="evidence" value="ECO:0007669"/>
    <property type="project" value="UniProtKB-KW"/>
</dbReference>
<dbReference type="Gene3D" id="3.40.50.1820">
    <property type="entry name" value="alpha/beta hydrolase"/>
    <property type="match status" value="1"/>
</dbReference>
<organism evidence="2 3">
    <name type="scientific">Celerinatantimonas yamalensis</name>
    <dbReference type="NCBI Taxonomy" id="559956"/>
    <lineage>
        <taxon>Bacteria</taxon>
        <taxon>Pseudomonadati</taxon>
        <taxon>Pseudomonadota</taxon>
        <taxon>Gammaproteobacteria</taxon>
        <taxon>Celerinatantimonadaceae</taxon>
        <taxon>Celerinatantimonas</taxon>
    </lineage>
</organism>
<reference evidence="2 3" key="1">
    <citation type="journal article" date="2013" name="Int. J. Syst. Evol. Microbiol.">
        <title>Celerinatantimonas yamalensis sp. nov., a cold-adapted diazotrophic bacterium from a cold permafrost brine.</title>
        <authorList>
            <person name="Shcherbakova V."/>
            <person name="Chuvilskaya N."/>
            <person name="Rivkina E."/>
            <person name="Demidov N."/>
            <person name="Uchaeva V."/>
            <person name="Suetin S."/>
            <person name="Suzina N."/>
            <person name="Gilichinsky D."/>
        </authorList>
    </citation>
    <scope>NUCLEOTIDE SEQUENCE [LARGE SCALE GENOMIC DNA]</scope>
    <source>
        <strain evidence="2 3">C7</strain>
    </source>
</reference>
<sequence>MDNHQISNNLAPVVLIRGMLGECRYWEYFKQLVEQRLQRPVFLLSLAKSGTSLEPLSLVTLIEQHREQLCQLTGQGDCHLVSLSLGASVALCWQQMYPDEVKSCTLINPLVTVKQRRWQPLLWWLLFKIMVFSRWPGDQQTRWLHRLSAWPSLHSQLATSETHSIDFKALTQHLYEMPIAEPMVPLQLLVSRHDKWISSEVSYQLADIWQAPLFPHLSAGHDLPLDDPRWVCEKLTDWITHYD</sequence>
<gene>
    <name evidence="2" type="ORF">ABUE30_12865</name>
</gene>
<dbReference type="PANTHER" id="PTHR43689:SF8">
    <property type="entry name" value="ALPHA_BETA-HYDROLASES SUPERFAMILY PROTEIN"/>
    <property type="match status" value="1"/>
</dbReference>
<dbReference type="SUPFAM" id="SSF53474">
    <property type="entry name" value="alpha/beta-Hydrolases"/>
    <property type="match status" value="1"/>
</dbReference>
<dbReference type="RefSeq" id="WP_408624196.1">
    <property type="nucleotide sequence ID" value="NZ_JBEQCT010000006.1"/>
</dbReference>
<keyword evidence="3" id="KW-1185">Reference proteome</keyword>
<keyword evidence="2" id="KW-0378">Hydrolase</keyword>
<accession>A0ABW9G9N5</accession>
<comment type="caution">
    <text evidence="2">The sequence shown here is derived from an EMBL/GenBank/DDBJ whole genome shotgun (WGS) entry which is preliminary data.</text>
</comment>
<evidence type="ECO:0000259" key="1">
    <source>
        <dbReference type="Pfam" id="PF12697"/>
    </source>
</evidence>
<evidence type="ECO:0000313" key="2">
    <source>
        <dbReference type="EMBL" id="MFM2485935.1"/>
    </source>
</evidence>
<dbReference type="InterPro" id="IPR000073">
    <property type="entry name" value="AB_hydrolase_1"/>
</dbReference>
<name>A0ABW9G9N5_9GAMM</name>
<dbReference type="InterPro" id="IPR029058">
    <property type="entry name" value="AB_hydrolase_fold"/>
</dbReference>
<dbReference type="EMBL" id="JBEQCT010000006">
    <property type="protein sequence ID" value="MFM2485935.1"/>
    <property type="molecule type" value="Genomic_DNA"/>
</dbReference>